<name>A0A2U8FXC9_9BURK</name>
<dbReference type="AlphaFoldDB" id="A0A2U8FXC9"/>
<evidence type="ECO:0000313" key="1">
    <source>
        <dbReference type="EMBL" id="AWI55670.1"/>
    </source>
</evidence>
<proteinExistence type="predicted"/>
<protein>
    <submittedName>
        <fullName evidence="1">Uncharacterized protein</fullName>
    </submittedName>
</protein>
<keyword evidence="2" id="KW-1185">Reference proteome</keyword>
<evidence type="ECO:0000313" key="2">
    <source>
        <dbReference type="Proteomes" id="UP000244892"/>
    </source>
</evidence>
<gene>
    <name evidence="1" type="ORF">DEH84_17835</name>
</gene>
<sequence length="75" mass="8075">MPSHTRAVGKFLLSPLSKQTPSGQYAASLSIRSGRGSGTHDRVFRFIPVFPTPQAAMQYALEQGLGYLRLSGLPA</sequence>
<reference evidence="1 2" key="1">
    <citation type="submission" date="2018-05" db="EMBL/GenBank/DDBJ databases">
        <title>complete genome sequence of Aquabacterium olei NBRC 110486.</title>
        <authorList>
            <person name="Tang B."/>
            <person name="Chang J."/>
            <person name="Zhang L."/>
            <person name="Yang H."/>
        </authorList>
    </citation>
    <scope>NUCLEOTIDE SEQUENCE [LARGE SCALE GENOMIC DNA]</scope>
    <source>
        <strain evidence="1 2">NBRC 110486</strain>
        <plasmid evidence="2">Plasmid ptb101</plasmid>
    </source>
</reference>
<organism evidence="1 2">
    <name type="scientific">Aquabacterium olei</name>
    <dbReference type="NCBI Taxonomy" id="1296669"/>
    <lineage>
        <taxon>Bacteria</taxon>
        <taxon>Pseudomonadati</taxon>
        <taxon>Pseudomonadota</taxon>
        <taxon>Betaproteobacteria</taxon>
        <taxon>Burkholderiales</taxon>
        <taxon>Aquabacterium</taxon>
    </lineage>
</organism>
<dbReference type="EMBL" id="CP029211">
    <property type="protein sequence ID" value="AWI55670.1"/>
    <property type="molecule type" value="Genomic_DNA"/>
</dbReference>
<dbReference type="KEGG" id="aon:DEH84_17835"/>
<dbReference type="Proteomes" id="UP000244892">
    <property type="component" value="Plasmid pTB101"/>
</dbReference>
<accession>A0A2U8FXC9</accession>
<keyword evidence="1" id="KW-0614">Plasmid</keyword>
<geneLocation type="plasmid" evidence="2">
    <name>ptb101</name>
</geneLocation>